<name>A0A915YG82_9BACT</name>
<evidence type="ECO:0000313" key="3">
    <source>
        <dbReference type="Proteomes" id="UP001060919"/>
    </source>
</evidence>
<proteinExistence type="predicted"/>
<dbReference type="Pfam" id="PF19851">
    <property type="entry name" value="DUF6326"/>
    <property type="match status" value="1"/>
</dbReference>
<feature type="transmembrane region" description="Helical" evidence="1">
    <location>
        <begin position="80"/>
        <end position="97"/>
    </location>
</feature>
<feature type="transmembrane region" description="Helical" evidence="1">
    <location>
        <begin position="103"/>
        <end position="122"/>
    </location>
</feature>
<dbReference type="EMBL" id="AP026867">
    <property type="protein sequence ID" value="BDS12590.1"/>
    <property type="molecule type" value="Genomic_DNA"/>
</dbReference>
<organism evidence="2 3">
    <name type="scientific">Aureispira anguillae</name>
    <dbReference type="NCBI Taxonomy" id="2864201"/>
    <lineage>
        <taxon>Bacteria</taxon>
        <taxon>Pseudomonadati</taxon>
        <taxon>Bacteroidota</taxon>
        <taxon>Saprospiria</taxon>
        <taxon>Saprospirales</taxon>
        <taxon>Saprospiraceae</taxon>
        <taxon>Aureispira</taxon>
    </lineage>
</organism>
<dbReference type="Proteomes" id="UP001060919">
    <property type="component" value="Chromosome"/>
</dbReference>
<keyword evidence="3" id="KW-1185">Reference proteome</keyword>
<gene>
    <name evidence="2" type="ORF">AsAng_0033140</name>
</gene>
<feature type="transmembrane region" description="Helical" evidence="1">
    <location>
        <begin position="12"/>
        <end position="31"/>
    </location>
</feature>
<evidence type="ECO:0000256" key="1">
    <source>
        <dbReference type="SAM" id="Phobius"/>
    </source>
</evidence>
<sequence>MNKQLETRVDLSTLWIVVMFTMAFADILGFITPGVLKKIVNNSMEIEMTDSLLLIFAVLVEIPILMIYLSRRLPYSINRWANILAAIITILFVIGGGSLTVHYIFFASIETICMLLIIVRAWRWRELG</sequence>
<keyword evidence="1" id="KW-0812">Transmembrane</keyword>
<reference evidence="2" key="1">
    <citation type="submission" date="2022-09" db="EMBL/GenBank/DDBJ databases">
        <title>Aureispira anguillicida sp. nov., isolated from Leptocephalus of Japanese eel Anguilla japonica.</title>
        <authorList>
            <person name="Yuasa K."/>
            <person name="Mekata T."/>
            <person name="Ikunari K."/>
        </authorList>
    </citation>
    <scope>NUCLEOTIDE SEQUENCE</scope>
    <source>
        <strain evidence="2">EL160426</strain>
    </source>
</reference>
<dbReference type="AlphaFoldDB" id="A0A915YG82"/>
<dbReference type="InterPro" id="IPR046289">
    <property type="entry name" value="DUF6326"/>
</dbReference>
<keyword evidence="1" id="KW-0472">Membrane</keyword>
<accession>A0A915YG82</accession>
<protein>
    <submittedName>
        <fullName evidence="2">DUF6326 family protein</fullName>
    </submittedName>
</protein>
<evidence type="ECO:0000313" key="2">
    <source>
        <dbReference type="EMBL" id="BDS12590.1"/>
    </source>
</evidence>
<dbReference type="RefSeq" id="WP_264787952.1">
    <property type="nucleotide sequence ID" value="NZ_AP026867.1"/>
</dbReference>
<feature type="transmembrane region" description="Helical" evidence="1">
    <location>
        <begin position="51"/>
        <end position="68"/>
    </location>
</feature>
<dbReference type="KEGG" id="aup:AsAng_0033140"/>
<keyword evidence="1" id="KW-1133">Transmembrane helix</keyword>